<gene>
    <name evidence="1" type="ORF">QJS04_geneDACA003819</name>
</gene>
<dbReference type="EMBL" id="JAUJYN010000003">
    <property type="protein sequence ID" value="KAK1275272.1"/>
    <property type="molecule type" value="Genomic_DNA"/>
</dbReference>
<dbReference type="AlphaFoldDB" id="A0AAV9BGP0"/>
<keyword evidence="2" id="KW-1185">Reference proteome</keyword>
<name>A0AAV9BGP0_ACOGR</name>
<organism evidence="1 2">
    <name type="scientific">Acorus gramineus</name>
    <name type="common">Dwarf sweet flag</name>
    <dbReference type="NCBI Taxonomy" id="55184"/>
    <lineage>
        <taxon>Eukaryota</taxon>
        <taxon>Viridiplantae</taxon>
        <taxon>Streptophyta</taxon>
        <taxon>Embryophyta</taxon>
        <taxon>Tracheophyta</taxon>
        <taxon>Spermatophyta</taxon>
        <taxon>Magnoliopsida</taxon>
        <taxon>Liliopsida</taxon>
        <taxon>Acoraceae</taxon>
        <taxon>Acorus</taxon>
    </lineage>
</organism>
<reference evidence="1" key="1">
    <citation type="journal article" date="2023" name="Nat. Commun.">
        <title>Diploid and tetraploid genomes of Acorus and the evolution of monocots.</title>
        <authorList>
            <person name="Ma L."/>
            <person name="Liu K.W."/>
            <person name="Li Z."/>
            <person name="Hsiao Y.Y."/>
            <person name="Qi Y."/>
            <person name="Fu T."/>
            <person name="Tang G.D."/>
            <person name="Zhang D."/>
            <person name="Sun W.H."/>
            <person name="Liu D.K."/>
            <person name="Li Y."/>
            <person name="Chen G.Z."/>
            <person name="Liu X.D."/>
            <person name="Liao X.Y."/>
            <person name="Jiang Y.T."/>
            <person name="Yu X."/>
            <person name="Hao Y."/>
            <person name="Huang J."/>
            <person name="Zhao X.W."/>
            <person name="Ke S."/>
            <person name="Chen Y.Y."/>
            <person name="Wu W.L."/>
            <person name="Hsu J.L."/>
            <person name="Lin Y.F."/>
            <person name="Huang M.D."/>
            <person name="Li C.Y."/>
            <person name="Huang L."/>
            <person name="Wang Z.W."/>
            <person name="Zhao X."/>
            <person name="Zhong W.Y."/>
            <person name="Peng D.H."/>
            <person name="Ahmad S."/>
            <person name="Lan S."/>
            <person name="Zhang J.S."/>
            <person name="Tsai W.C."/>
            <person name="Van de Peer Y."/>
            <person name="Liu Z.J."/>
        </authorList>
    </citation>
    <scope>NUCLEOTIDE SEQUENCE</scope>
    <source>
        <strain evidence="1">SCP</strain>
    </source>
</reference>
<comment type="caution">
    <text evidence="1">The sequence shown here is derived from an EMBL/GenBank/DDBJ whole genome shotgun (WGS) entry which is preliminary data.</text>
</comment>
<reference evidence="1" key="2">
    <citation type="submission" date="2023-06" db="EMBL/GenBank/DDBJ databases">
        <authorList>
            <person name="Ma L."/>
            <person name="Liu K.-W."/>
            <person name="Li Z."/>
            <person name="Hsiao Y.-Y."/>
            <person name="Qi Y."/>
            <person name="Fu T."/>
            <person name="Tang G."/>
            <person name="Zhang D."/>
            <person name="Sun W.-H."/>
            <person name="Liu D.-K."/>
            <person name="Li Y."/>
            <person name="Chen G.-Z."/>
            <person name="Liu X.-D."/>
            <person name="Liao X.-Y."/>
            <person name="Jiang Y.-T."/>
            <person name="Yu X."/>
            <person name="Hao Y."/>
            <person name="Huang J."/>
            <person name="Zhao X.-W."/>
            <person name="Ke S."/>
            <person name="Chen Y.-Y."/>
            <person name="Wu W.-L."/>
            <person name="Hsu J.-L."/>
            <person name="Lin Y.-F."/>
            <person name="Huang M.-D."/>
            <person name="Li C.-Y."/>
            <person name="Huang L."/>
            <person name="Wang Z.-W."/>
            <person name="Zhao X."/>
            <person name="Zhong W.-Y."/>
            <person name="Peng D.-H."/>
            <person name="Ahmad S."/>
            <person name="Lan S."/>
            <person name="Zhang J.-S."/>
            <person name="Tsai W.-C."/>
            <person name="Van De Peer Y."/>
            <person name="Liu Z.-J."/>
        </authorList>
    </citation>
    <scope>NUCLEOTIDE SEQUENCE</scope>
    <source>
        <strain evidence="1">SCP</strain>
        <tissue evidence="1">Leaves</tissue>
    </source>
</reference>
<evidence type="ECO:0000313" key="1">
    <source>
        <dbReference type="EMBL" id="KAK1275272.1"/>
    </source>
</evidence>
<sequence length="60" mass="6749">MNRGHPSTISIITCKYFRSSTTRSLSPHLLIKAVVSHSPCDLWTDGADLYECFITEVHVI</sequence>
<accession>A0AAV9BGP0</accession>
<protein>
    <submittedName>
        <fullName evidence="1">Uncharacterized protein</fullName>
    </submittedName>
</protein>
<dbReference type="Proteomes" id="UP001179952">
    <property type="component" value="Unassembled WGS sequence"/>
</dbReference>
<evidence type="ECO:0000313" key="2">
    <source>
        <dbReference type="Proteomes" id="UP001179952"/>
    </source>
</evidence>
<proteinExistence type="predicted"/>